<comment type="catalytic activity">
    <reaction evidence="9">
        <text>prephenate + NAD(+) = 3-(4-hydroxyphenyl)pyruvate + CO2 + NADH</text>
        <dbReference type="Rhea" id="RHEA:13869"/>
        <dbReference type="ChEBI" id="CHEBI:16526"/>
        <dbReference type="ChEBI" id="CHEBI:29934"/>
        <dbReference type="ChEBI" id="CHEBI:36242"/>
        <dbReference type="ChEBI" id="CHEBI:57540"/>
        <dbReference type="ChEBI" id="CHEBI:57945"/>
        <dbReference type="EC" id="1.3.1.12"/>
    </reaction>
</comment>
<evidence type="ECO:0000259" key="11">
    <source>
        <dbReference type="PROSITE" id="PS51671"/>
    </source>
</evidence>
<dbReference type="SUPFAM" id="SSF55021">
    <property type="entry name" value="ACT-like"/>
    <property type="match status" value="1"/>
</dbReference>
<dbReference type="Pfam" id="PF02153">
    <property type="entry name" value="PDH_N"/>
    <property type="match status" value="1"/>
</dbReference>
<feature type="domain" description="ACT" evidence="11">
    <location>
        <begin position="299"/>
        <end position="369"/>
    </location>
</feature>
<dbReference type="EMBL" id="JBHUMR010000013">
    <property type="protein sequence ID" value="MFD2617636.1"/>
    <property type="molecule type" value="Genomic_DNA"/>
</dbReference>
<reference evidence="13" key="1">
    <citation type="journal article" date="2019" name="Int. J. Syst. Evol. Microbiol.">
        <title>The Global Catalogue of Microorganisms (GCM) 10K type strain sequencing project: providing services to taxonomists for standard genome sequencing and annotation.</title>
        <authorList>
            <consortium name="The Broad Institute Genomics Platform"/>
            <consortium name="The Broad Institute Genome Sequencing Center for Infectious Disease"/>
            <person name="Wu L."/>
            <person name="Ma J."/>
        </authorList>
    </citation>
    <scope>NUCLEOTIDE SEQUENCE [LARGE SCALE GENOMIC DNA]</scope>
    <source>
        <strain evidence="13">TISTR 2241</strain>
    </source>
</reference>
<comment type="similarity">
    <text evidence="2">Belongs to the prephenate/arogenate dehydrogenase family.</text>
</comment>
<dbReference type="NCBIfam" id="NF005107">
    <property type="entry name" value="PRK06545.1-5"/>
    <property type="match status" value="1"/>
</dbReference>
<comment type="caution">
    <text evidence="12">The sequence shown here is derived from an EMBL/GenBank/DDBJ whole genome shotgun (WGS) entry which is preliminary data.</text>
</comment>
<keyword evidence="13" id="KW-1185">Reference proteome</keyword>
<protein>
    <recommendedName>
        <fullName evidence="4">Prephenate dehydrogenase</fullName>
        <ecNumber evidence="3">1.3.1.12</ecNumber>
    </recommendedName>
</protein>
<evidence type="ECO:0000256" key="6">
    <source>
        <dbReference type="ARBA" id="ARBA00023002"/>
    </source>
</evidence>
<sequence>MSTTKKTVLIAGLGLIGGSIAQAIRSAHHVHIIGFDKNQGACDEALKLGIVDEASDSLEKSAAKADLIVLAAPVNGILTLIHELSHLDLKENVLITDVGSTKRKIMELAKKHLKGKATFIGGHPMAGSHKSGVGASRPYLFENAYYFIVEDTDRKKVNSQRLIEWLKGTKAKFICFSADEHDKVVGIISHFPHVIASALVNHLKDFSEQGMNLRAYAAGGFRDITRIASSDPTMWRDIVSDNRDVILDLLDRWQQDMSEIRQMLINNETTAINTFFLDAKQYRDGFPVKQKGAIMSDYDLYVDVPDEPYTISKVSGLIGEAGINLTNLNIIEGRENIQGIMRLSFESEQDREKAMAILKKNNYTTYLND</sequence>
<dbReference type="CDD" id="cd04909">
    <property type="entry name" value="ACT_PDH-BS"/>
    <property type="match status" value="1"/>
</dbReference>
<dbReference type="PANTHER" id="PTHR21363:SF0">
    <property type="entry name" value="PREPHENATE DEHYDROGENASE [NADP(+)]"/>
    <property type="match status" value="1"/>
</dbReference>
<dbReference type="GO" id="GO:0008977">
    <property type="term" value="F:prephenate dehydrogenase (NAD+) activity"/>
    <property type="evidence" value="ECO:0007669"/>
    <property type="project" value="UniProtKB-EC"/>
</dbReference>
<dbReference type="Gene3D" id="1.10.3660.10">
    <property type="entry name" value="6-phosphogluconate dehydrogenase C-terminal like domain"/>
    <property type="match status" value="1"/>
</dbReference>
<evidence type="ECO:0000256" key="7">
    <source>
        <dbReference type="ARBA" id="ARBA00023027"/>
    </source>
</evidence>
<name>A0ABW5PRZ1_9BACI</name>
<dbReference type="InterPro" id="IPR046825">
    <property type="entry name" value="PDH_C"/>
</dbReference>
<evidence type="ECO:0000256" key="8">
    <source>
        <dbReference type="ARBA" id="ARBA00023141"/>
    </source>
</evidence>
<dbReference type="PANTHER" id="PTHR21363">
    <property type="entry name" value="PREPHENATE DEHYDROGENASE"/>
    <property type="match status" value="1"/>
</dbReference>
<dbReference type="InterPro" id="IPR050812">
    <property type="entry name" value="Preph/Arog_dehydrog"/>
</dbReference>
<evidence type="ECO:0000259" key="10">
    <source>
        <dbReference type="PROSITE" id="PS51176"/>
    </source>
</evidence>
<dbReference type="InterPro" id="IPR045865">
    <property type="entry name" value="ACT-like_dom_sf"/>
</dbReference>
<dbReference type="SUPFAM" id="SSF48179">
    <property type="entry name" value="6-phosphogluconate dehydrogenase C-terminal domain-like"/>
    <property type="match status" value="1"/>
</dbReference>
<dbReference type="PROSITE" id="PS51176">
    <property type="entry name" value="PDH_ADH"/>
    <property type="match status" value="1"/>
</dbReference>
<evidence type="ECO:0000256" key="3">
    <source>
        <dbReference type="ARBA" id="ARBA00012068"/>
    </source>
</evidence>
<keyword evidence="6 12" id="KW-0560">Oxidoreductase</keyword>
<keyword evidence="7" id="KW-0520">NAD</keyword>
<evidence type="ECO:0000256" key="1">
    <source>
        <dbReference type="ARBA" id="ARBA00005067"/>
    </source>
</evidence>
<comment type="pathway">
    <text evidence="1">Amino-acid biosynthesis; L-tyrosine biosynthesis; (4-hydroxyphenyl)pyruvate from prephenate (NAD(+) route): step 1/1.</text>
</comment>
<evidence type="ECO:0000256" key="2">
    <source>
        <dbReference type="ARBA" id="ARBA00007964"/>
    </source>
</evidence>
<dbReference type="InterPro" id="IPR036291">
    <property type="entry name" value="NAD(P)-bd_dom_sf"/>
</dbReference>
<evidence type="ECO:0000256" key="9">
    <source>
        <dbReference type="ARBA" id="ARBA00049260"/>
    </source>
</evidence>
<dbReference type="Pfam" id="PF20463">
    <property type="entry name" value="PDH_C"/>
    <property type="match status" value="1"/>
</dbReference>
<dbReference type="EC" id="1.3.1.12" evidence="3"/>
<dbReference type="SUPFAM" id="SSF51735">
    <property type="entry name" value="NAD(P)-binding Rossmann-fold domains"/>
    <property type="match status" value="1"/>
</dbReference>
<dbReference type="InterPro" id="IPR046826">
    <property type="entry name" value="PDH_N"/>
</dbReference>
<evidence type="ECO:0000313" key="12">
    <source>
        <dbReference type="EMBL" id="MFD2617636.1"/>
    </source>
</evidence>
<keyword evidence="5" id="KW-0827">Tyrosine biosynthesis</keyword>
<feature type="domain" description="Prephenate/arogenate dehydrogenase" evidence="10">
    <location>
        <begin position="6"/>
        <end position="294"/>
    </location>
</feature>
<proteinExistence type="inferred from homology"/>
<dbReference type="RefSeq" id="WP_141190551.1">
    <property type="nucleotide sequence ID" value="NZ_JBHUMR010000013.1"/>
</dbReference>
<keyword evidence="8" id="KW-0028">Amino-acid biosynthesis</keyword>
<gene>
    <name evidence="12" type="ORF">ACFSTF_10005</name>
</gene>
<organism evidence="12 13">
    <name type="scientific">Terrilactibacillus laevilacticus</name>
    <dbReference type="NCBI Taxonomy" id="1380157"/>
    <lineage>
        <taxon>Bacteria</taxon>
        <taxon>Bacillati</taxon>
        <taxon>Bacillota</taxon>
        <taxon>Bacilli</taxon>
        <taxon>Bacillales</taxon>
        <taxon>Bacillaceae</taxon>
        <taxon>Terrilactibacillus</taxon>
    </lineage>
</organism>
<dbReference type="InterPro" id="IPR002912">
    <property type="entry name" value="ACT_dom"/>
</dbReference>
<evidence type="ECO:0000256" key="4">
    <source>
        <dbReference type="ARBA" id="ARBA00016891"/>
    </source>
</evidence>
<dbReference type="PROSITE" id="PS51671">
    <property type="entry name" value="ACT"/>
    <property type="match status" value="1"/>
</dbReference>
<keyword evidence="8" id="KW-0057">Aromatic amino acid biosynthesis</keyword>
<accession>A0ABW5PRZ1</accession>
<dbReference type="Pfam" id="PF01842">
    <property type="entry name" value="ACT"/>
    <property type="match status" value="1"/>
</dbReference>
<dbReference type="InterPro" id="IPR003099">
    <property type="entry name" value="Prephen_DH"/>
</dbReference>
<evidence type="ECO:0000256" key="5">
    <source>
        <dbReference type="ARBA" id="ARBA00022498"/>
    </source>
</evidence>
<dbReference type="Gene3D" id="3.40.50.720">
    <property type="entry name" value="NAD(P)-binding Rossmann-like Domain"/>
    <property type="match status" value="1"/>
</dbReference>
<dbReference type="InterPro" id="IPR008927">
    <property type="entry name" value="6-PGluconate_DH-like_C_sf"/>
</dbReference>
<evidence type="ECO:0000313" key="13">
    <source>
        <dbReference type="Proteomes" id="UP001597458"/>
    </source>
</evidence>
<dbReference type="Proteomes" id="UP001597458">
    <property type="component" value="Unassembled WGS sequence"/>
</dbReference>